<protein>
    <recommendedName>
        <fullName evidence="4 14">Phosphoribosylamine--glycine ligase</fullName>
        <ecNumber evidence="4 14">6.3.4.13</ecNumber>
    </recommendedName>
    <alternativeName>
        <fullName evidence="14">GARS</fullName>
    </alternativeName>
    <alternativeName>
        <fullName evidence="12 14">Glycinamide ribonucleotide synthetase</fullName>
    </alternativeName>
    <alternativeName>
        <fullName evidence="13 14">Phosphoribosylglycinamide synthetase</fullName>
    </alternativeName>
</protein>
<dbReference type="UniPathway" id="UPA00074">
    <property type="reaction ID" value="UER00125"/>
</dbReference>
<evidence type="ECO:0000256" key="11">
    <source>
        <dbReference type="ARBA" id="ARBA00038345"/>
    </source>
</evidence>
<keyword evidence="18" id="KW-1185">Reference proteome</keyword>
<name>I0IB19_PHYMF</name>
<dbReference type="RefSeq" id="WP_014435677.1">
    <property type="nucleotide sequence ID" value="NC_017080.1"/>
</dbReference>
<dbReference type="STRING" id="1142394.PSMK_02980"/>
<evidence type="ECO:0000313" key="18">
    <source>
        <dbReference type="Proteomes" id="UP000007881"/>
    </source>
</evidence>
<dbReference type="NCBIfam" id="TIGR00877">
    <property type="entry name" value="purD"/>
    <property type="match status" value="1"/>
</dbReference>
<dbReference type="SUPFAM" id="SSF56059">
    <property type="entry name" value="Glutathione synthetase ATP-binding domain-like"/>
    <property type="match status" value="1"/>
</dbReference>
<dbReference type="eggNOG" id="COG0151">
    <property type="taxonomic scope" value="Bacteria"/>
</dbReference>
<dbReference type="SUPFAM" id="SSF51246">
    <property type="entry name" value="Rudiment single hybrid motif"/>
    <property type="match status" value="1"/>
</dbReference>
<dbReference type="GO" id="GO:0009113">
    <property type="term" value="P:purine nucleobase biosynthetic process"/>
    <property type="evidence" value="ECO:0007669"/>
    <property type="project" value="InterPro"/>
</dbReference>
<feature type="domain" description="ATP-grasp" evidence="16">
    <location>
        <begin position="130"/>
        <end position="336"/>
    </location>
</feature>
<dbReference type="Gene3D" id="3.40.50.20">
    <property type="match status" value="1"/>
</dbReference>
<dbReference type="InterPro" id="IPR000115">
    <property type="entry name" value="PRibGlycinamide_synth"/>
</dbReference>
<dbReference type="InterPro" id="IPR011761">
    <property type="entry name" value="ATP-grasp"/>
</dbReference>
<dbReference type="FunFam" id="3.30.470.20:FF:000018">
    <property type="entry name" value="Trifunctional purine biosynthetic protein adenosine-3"/>
    <property type="match status" value="1"/>
</dbReference>
<proteinExistence type="inferred from homology"/>
<dbReference type="Pfam" id="PF02844">
    <property type="entry name" value="GARS_N"/>
    <property type="match status" value="1"/>
</dbReference>
<dbReference type="Gene3D" id="3.30.470.20">
    <property type="entry name" value="ATP-grasp fold, B domain"/>
    <property type="match status" value="1"/>
</dbReference>
<dbReference type="Gene3D" id="3.30.1490.20">
    <property type="entry name" value="ATP-grasp fold, A domain"/>
    <property type="match status" value="1"/>
</dbReference>
<comment type="cofactor">
    <cofactor evidence="1">
        <name>Mn(2+)</name>
        <dbReference type="ChEBI" id="CHEBI:29035"/>
    </cofactor>
</comment>
<evidence type="ECO:0000256" key="13">
    <source>
        <dbReference type="ARBA" id="ARBA00042864"/>
    </source>
</evidence>
<evidence type="ECO:0000256" key="2">
    <source>
        <dbReference type="ARBA" id="ARBA00001946"/>
    </source>
</evidence>
<evidence type="ECO:0000313" key="17">
    <source>
        <dbReference type="EMBL" id="BAM02457.1"/>
    </source>
</evidence>
<comment type="pathway">
    <text evidence="3 14">Purine metabolism; IMP biosynthesis via de novo pathway; N(1)-(5-phospho-D-ribosyl)glycinamide from 5-phospho-alpha-D-ribose 1-diphosphate: step 2/2.</text>
</comment>
<sequence length="445" mass="47018">MPRKPTPEPPDGPPKTGPVHVLLLGAGGREHAIGWKLKQAERCGKIWFAPGNGGTREVGTNVDLPFDPVNTKNVDAIDRFCRENGIGLVVIGPEDPLCAGLADRLAAPGRAVFGPVAEAAKLEGDKAWAKDLMRGALIPTADSRTFTRHEPARAYAEARETPVVVKAAGLAKGKGVLVTRSAEEAVAAVDDLMLKKSFGGAGETVIIEERLAGQEVSVLALVDGQNLRVLDPAQDHKAVGEGDTGPNTGGMGAYCPTPVLDEKTLRVIEREVLVRAVDALRRGGVAFRGVLYAGMMLTAGGPKTLEFNTRFGDPETQPLMMRLRGDLLELMLATCAGTLDQVPLDWDPRVCVGVVVCAGGYPGAYRKDDPVGGIDEAEEDPDVKVFHAGTRIDRDGLLVTAGGRVLCVCALADDLATAREKANAAAAKIRFPGAFFRRDIGGRVS</sequence>
<dbReference type="EMBL" id="AP012338">
    <property type="protein sequence ID" value="BAM02457.1"/>
    <property type="molecule type" value="Genomic_DNA"/>
</dbReference>
<evidence type="ECO:0000256" key="10">
    <source>
        <dbReference type="ARBA" id="ARBA00023211"/>
    </source>
</evidence>
<comment type="catalytic activity">
    <reaction evidence="14">
        <text>5-phospho-beta-D-ribosylamine + glycine + ATP = N(1)-(5-phospho-beta-D-ribosyl)glycinamide + ADP + phosphate + H(+)</text>
        <dbReference type="Rhea" id="RHEA:17453"/>
        <dbReference type="ChEBI" id="CHEBI:15378"/>
        <dbReference type="ChEBI" id="CHEBI:30616"/>
        <dbReference type="ChEBI" id="CHEBI:43474"/>
        <dbReference type="ChEBI" id="CHEBI:57305"/>
        <dbReference type="ChEBI" id="CHEBI:58681"/>
        <dbReference type="ChEBI" id="CHEBI:143788"/>
        <dbReference type="ChEBI" id="CHEBI:456216"/>
        <dbReference type="EC" id="6.3.4.13"/>
    </reaction>
</comment>
<dbReference type="EC" id="6.3.4.13" evidence="4 14"/>
<dbReference type="KEGG" id="phm:PSMK_02980"/>
<evidence type="ECO:0000259" key="16">
    <source>
        <dbReference type="PROSITE" id="PS50975"/>
    </source>
</evidence>
<dbReference type="InterPro" id="IPR020559">
    <property type="entry name" value="PRibGlycinamide_synth_CS"/>
</dbReference>
<dbReference type="Proteomes" id="UP000007881">
    <property type="component" value="Chromosome"/>
</dbReference>
<evidence type="ECO:0000256" key="9">
    <source>
        <dbReference type="ARBA" id="ARBA00022840"/>
    </source>
</evidence>
<dbReference type="AlphaFoldDB" id="I0IB19"/>
<keyword evidence="6" id="KW-0479">Metal-binding</keyword>
<dbReference type="Gene3D" id="3.90.600.10">
    <property type="entry name" value="Phosphoribosylglycinamide synthetase, C-terminal domain"/>
    <property type="match status" value="1"/>
</dbReference>
<dbReference type="PATRIC" id="fig|1142394.8.peg.303"/>
<dbReference type="InterPro" id="IPR020562">
    <property type="entry name" value="PRibGlycinamide_synth_N"/>
</dbReference>
<dbReference type="InterPro" id="IPR013815">
    <property type="entry name" value="ATP_grasp_subdomain_1"/>
</dbReference>
<evidence type="ECO:0000256" key="12">
    <source>
        <dbReference type="ARBA" id="ARBA00042242"/>
    </source>
</evidence>
<evidence type="ECO:0000256" key="3">
    <source>
        <dbReference type="ARBA" id="ARBA00005174"/>
    </source>
</evidence>
<dbReference type="FunFam" id="3.90.600.10:FF:000001">
    <property type="entry name" value="Trifunctional purine biosynthetic protein adenosine-3"/>
    <property type="match status" value="1"/>
</dbReference>
<keyword evidence="8 14" id="KW-0658">Purine biosynthesis</keyword>
<dbReference type="HAMAP" id="MF_00138">
    <property type="entry name" value="GARS"/>
    <property type="match status" value="1"/>
</dbReference>
<dbReference type="PROSITE" id="PS50975">
    <property type="entry name" value="ATP_GRASP"/>
    <property type="match status" value="1"/>
</dbReference>
<evidence type="ECO:0000256" key="6">
    <source>
        <dbReference type="ARBA" id="ARBA00022723"/>
    </source>
</evidence>
<dbReference type="GO" id="GO:0046872">
    <property type="term" value="F:metal ion binding"/>
    <property type="evidence" value="ECO:0007669"/>
    <property type="project" value="UniProtKB-KW"/>
</dbReference>
<evidence type="ECO:0000256" key="1">
    <source>
        <dbReference type="ARBA" id="ARBA00001936"/>
    </source>
</evidence>
<dbReference type="HOGENOM" id="CLU_027420_3_1_0"/>
<evidence type="ECO:0000256" key="15">
    <source>
        <dbReference type="PROSITE-ProRule" id="PRU00409"/>
    </source>
</evidence>
<keyword evidence="9 15" id="KW-0067">ATP-binding</keyword>
<dbReference type="SMART" id="SM01210">
    <property type="entry name" value="GARS_C"/>
    <property type="match status" value="1"/>
</dbReference>
<dbReference type="InterPro" id="IPR016185">
    <property type="entry name" value="PreATP-grasp_dom_sf"/>
</dbReference>
<reference evidence="17 18" key="1">
    <citation type="submission" date="2012-02" db="EMBL/GenBank/DDBJ databases">
        <title>Complete genome sequence of Phycisphaera mikurensis NBRC 102666.</title>
        <authorList>
            <person name="Ankai A."/>
            <person name="Hosoyama A."/>
            <person name="Terui Y."/>
            <person name="Sekine M."/>
            <person name="Fukai R."/>
            <person name="Kato Y."/>
            <person name="Nakamura S."/>
            <person name="Yamada-Narita S."/>
            <person name="Kawakoshi A."/>
            <person name="Fukunaga Y."/>
            <person name="Yamazaki S."/>
            <person name="Fujita N."/>
        </authorList>
    </citation>
    <scope>NUCLEOTIDE SEQUENCE [LARGE SCALE GENOMIC DNA]</scope>
    <source>
        <strain evidence="18">NBRC 102666 / KCTC 22515 / FYK2301M01</strain>
    </source>
</reference>
<dbReference type="InterPro" id="IPR037123">
    <property type="entry name" value="PRibGlycinamide_synth_C_sf"/>
</dbReference>
<evidence type="ECO:0000256" key="14">
    <source>
        <dbReference type="HAMAP-Rule" id="MF_00138"/>
    </source>
</evidence>
<dbReference type="PANTHER" id="PTHR43472:SF1">
    <property type="entry name" value="PHOSPHORIBOSYLAMINE--GLYCINE LIGASE, CHLOROPLASTIC"/>
    <property type="match status" value="1"/>
</dbReference>
<evidence type="ECO:0000256" key="5">
    <source>
        <dbReference type="ARBA" id="ARBA00022598"/>
    </source>
</evidence>
<keyword evidence="10" id="KW-0464">Manganese</keyword>
<dbReference type="SUPFAM" id="SSF52440">
    <property type="entry name" value="PreATP-grasp domain"/>
    <property type="match status" value="1"/>
</dbReference>
<dbReference type="GO" id="GO:0006189">
    <property type="term" value="P:'de novo' IMP biosynthetic process"/>
    <property type="evidence" value="ECO:0007669"/>
    <property type="project" value="UniProtKB-UniRule"/>
</dbReference>
<comment type="cofactor">
    <cofactor evidence="2">
        <name>Mg(2+)</name>
        <dbReference type="ChEBI" id="CHEBI:18420"/>
    </cofactor>
</comment>
<dbReference type="Pfam" id="PF02843">
    <property type="entry name" value="GARS_C"/>
    <property type="match status" value="1"/>
</dbReference>
<dbReference type="SMART" id="SM01209">
    <property type="entry name" value="GARS_A"/>
    <property type="match status" value="1"/>
</dbReference>
<keyword evidence="7 15" id="KW-0547">Nucleotide-binding</keyword>
<evidence type="ECO:0000256" key="4">
    <source>
        <dbReference type="ARBA" id="ARBA00013255"/>
    </source>
</evidence>
<dbReference type="InterPro" id="IPR011054">
    <property type="entry name" value="Rudment_hybrid_motif"/>
</dbReference>
<gene>
    <name evidence="14 17" type="primary">purD</name>
    <name evidence="17" type="ordered locus">PSMK_02980</name>
</gene>
<dbReference type="Pfam" id="PF01071">
    <property type="entry name" value="GARS_A"/>
    <property type="match status" value="1"/>
</dbReference>
<dbReference type="OrthoDB" id="9807240at2"/>
<dbReference type="InterPro" id="IPR020560">
    <property type="entry name" value="PRibGlycinamide_synth_C-dom"/>
</dbReference>
<comment type="similarity">
    <text evidence="11 14">Belongs to the GARS family.</text>
</comment>
<organism evidence="17 18">
    <name type="scientific">Phycisphaera mikurensis (strain NBRC 102666 / KCTC 22515 / FYK2301M01)</name>
    <dbReference type="NCBI Taxonomy" id="1142394"/>
    <lineage>
        <taxon>Bacteria</taxon>
        <taxon>Pseudomonadati</taxon>
        <taxon>Planctomycetota</taxon>
        <taxon>Phycisphaerae</taxon>
        <taxon>Phycisphaerales</taxon>
        <taxon>Phycisphaeraceae</taxon>
        <taxon>Phycisphaera</taxon>
    </lineage>
</organism>
<accession>I0IB19</accession>
<keyword evidence="5 14" id="KW-0436">Ligase</keyword>
<evidence type="ECO:0000256" key="8">
    <source>
        <dbReference type="ARBA" id="ARBA00022755"/>
    </source>
</evidence>
<dbReference type="PANTHER" id="PTHR43472">
    <property type="entry name" value="PHOSPHORIBOSYLAMINE--GLYCINE LIGASE"/>
    <property type="match status" value="1"/>
</dbReference>
<dbReference type="InterPro" id="IPR020561">
    <property type="entry name" value="PRibGlycinamid_synth_ATP-grasp"/>
</dbReference>
<dbReference type="PROSITE" id="PS00184">
    <property type="entry name" value="GARS"/>
    <property type="match status" value="1"/>
</dbReference>
<evidence type="ECO:0000256" key="7">
    <source>
        <dbReference type="ARBA" id="ARBA00022741"/>
    </source>
</evidence>
<dbReference type="GO" id="GO:0005524">
    <property type="term" value="F:ATP binding"/>
    <property type="evidence" value="ECO:0007669"/>
    <property type="project" value="UniProtKB-UniRule"/>
</dbReference>
<dbReference type="GO" id="GO:0004637">
    <property type="term" value="F:phosphoribosylamine-glycine ligase activity"/>
    <property type="evidence" value="ECO:0007669"/>
    <property type="project" value="UniProtKB-UniRule"/>
</dbReference>